<keyword evidence="1" id="KW-1133">Transmembrane helix</keyword>
<evidence type="ECO:0008006" key="4">
    <source>
        <dbReference type="Google" id="ProtNLM"/>
    </source>
</evidence>
<protein>
    <recommendedName>
        <fullName evidence="4">Transmembrane protein</fullName>
    </recommendedName>
</protein>
<keyword evidence="1" id="KW-0472">Membrane</keyword>
<dbReference type="EMBL" id="JGCY01000350">
    <property type="protein sequence ID" value="EXY73674.1"/>
    <property type="molecule type" value="Genomic_DNA"/>
</dbReference>
<dbReference type="AlphaFoldDB" id="A0A015SN97"/>
<dbReference type="Proteomes" id="UP000020529">
    <property type="component" value="Unassembled WGS sequence"/>
</dbReference>
<reference evidence="2 3" key="1">
    <citation type="submission" date="2014-02" db="EMBL/GenBank/DDBJ databases">
        <authorList>
            <person name="Sears C."/>
            <person name="Carroll K."/>
            <person name="Sack B.R."/>
            <person name="Qadri F."/>
            <person name="Myers L.L."/>
            <person name="Chung G.-T."/>
            <person name="Escheverria P."/>
            <person name="Fraser C.M."/>
            <person name="Sadzewicz L."/>
            <person name="Shefchek K.A."/>
            <person name="Tallon L."/>
            <person name="Das S.P."/>
            <person name="Daugherty S."/>
            <person name="Mongodin E.F."/>
        </authorList>
    </citation>
    <scope>NUCLEOTIDE SEQUENCE [LARGE SCALE GENOMIC DNA]</scope>
    <source>
        <strain evidence="3">3988T(B)14</strain>
    </source>
</reference>
<evidence type="ECO:0000313" key="2">
    <source>
        <dbReference type="EMBL" id="EXY73674.1"/>
    </source>
</evidence>
<feature type="transmembrane region" description="Helical" evidence="1">
    <location>
        <begin position="42"/>
        <end position="64"/>
    </location>
</feature>
<organism evidence="2 3">
    <name type="scientific">Bacteroides fragilis str. 3988T(B)14</name>
    <dbReference type="NCBI Taxonomy" id="1339315"/>
    <lineage>
        <taxon>Bacteria</taxon>
        <taxon>Pseudomonadati</taxon>
        <taxon>Bacteroidota</taxon>
        <taxon>Bacteroidia</taxon>
        <taxon>Bacteroidales</taxon>
        <taxon>Bacteroidaceae</taxon>
        <taxon>Bacteroides</taxon>
    </lineage>
</organism>
<comment type="caution">
    <text evidence="2">The sequence shown here is derived from an EMBL/GenBank/DDBJ whole genome shotgun (WGS) entry which is preliminary data.</text>
</comment>
<accession>A0A015SN97</accession>
<evidence type="ECO:0000313" key="3">
    <source>
        <dbReference type="Proteomes" id="UP000020529"/>
    </source>
</evidence>
<name>A0A015SN97_BACFG</name>
<proteinExistence type="predicted"/>
<feature type="transmembrane region" description="Helical" evidence="1">
    <location>
        <begin position="117"/>
        <end position="137"/>
    </location>
</feature>
<feature type="transmembrane region" description="Helical" evidence="1">
    <location>
        <begin position="76"/>
        <end position="96"/>
    </location>
</feature>
<dbReference type="PATRIC" id="fig|1339315.3.peg.3271"/>
<keyword evidence="1" id="KW-0812">Transmembrane</keyword>
<gene>
    <name evidence="2" type="ORF">M124_2574</name>
</gene>
<evidence type="ECO:0000256" key="1">
    <source>
        <dbReference type="SAM" id="Phobius"/>
    </source>
</evidence>
<dbReference type="RefSeq" id="WP_005815136.1">
    <property type="nucleotide sequence ID" value="NZ_JGCY01000350.1"/>
</dbReference>
<sequence>MMQNPDYFERTRSRLHPKKYRFYFFDYLYYCGDRWSKRNSRVWGSGVIFNYWTFCIWGPVAFWTRLNGIHLFSESIDVTIVFAGMLLPFVCTRLRYRKDRVSAIRHHYRRSAWRSIIPPRLVVFGWFIILLLEVIGAKLCEA</sequence>